<feature type="chain" id="PRO_5047302941" evidence="2">
    <location>
        <begin position="25"/>
        <end position="284"/>
    </location>
</feature>
<dbReference type="Proteomes" id="UP001595648">
    <property type="component" value="Unassembled WGS sequence"/>
</dbReference>
<dbReference type="PANTHER" id="PTHR35936">
    <property type="entry name" value="MEMBRANE-BOUND LYTIC MUREIN TRANSGLYCOSYLASE F"/>
    <property type="match status" value="1"/>
</dbReference>
<evidence type="ECO:0000256" key="1">
    <source>
        <dbReference type="ARBA" id="ARBA00022729"/>
    </source>
</evidence>
<evidence type="ECO:0000256" key="2">
    <source>
        <dbReference type="SAM" id="SignalP"/>
    </source>
</evidence>
<evidence type="ECO:0000259" key="3">
    <source>
        <dbReference type="SMART" id="SM00062"/>
    </source>
</evidence>
<dbReference type="Pfam" id="PF00497">
    <property type="entry name" value="SBP_bac_3"/>
    <property type="match status" value="1"/>
</dbReference>
<dbReference type="SMART" id="SM00062">
    <property type="entry name" value="PBPb"/>
    <property type="match status" value="1"/>
</dbReference>
<accession>A0ABV7MHC9</accession>
<comment type="caution">
    <text evidence="4">The sequence shown here is derived from an EMBL/GenBank/DDBJ whole genome shotgun (WGS) entry which is preliminary data.</text>
</comment>
<dbReference type="SUPFAM" id="SSF53850">
    <property type="entry name" value="Periplasmic binding protein-like II"/>
    <property type="match status" value="1"/>
</dbReference>
<evidence type="ECO:0000313" key="5">
    <source>
        <dbReference type="Proteomes" id="UP001595648"/>
    </source>
</evidence>
<dbReference type="InterPro" id="IPR001638">
    <property type="entry name" value="Solute-binding_3/MltF_N"/>
</dbReference>
<keyword evidence="1 2" id="KW-0732">Signal</keyword>
<sequence length="284" mass="30263">MIKNILLSAVLSLAVMPSASSAWAEDVTHIRIATEGAYAPWNYTLPDGSLAGYEIDLAKELCRRMKAECEIVGQDWDGMLPALNAGKFDAIIASMGVTPDRQKVAAFSDPYSRAPNAFMAMKESGLDKVVPAREDFNLRTNPDGSKKVVENLAASLKGKVLGVQGSTTAGLFADAYLKDALTIRSYKTIDEMNLDLVAGRVDLVMANVTVLNAALAKPELSGAALVGPTFVEGVLGSGTTNVALRKSDTALKEKFNTAIHSVDSDGFNKALTEKWFGADISVKD</sequence>
<feature type="signal peptide" evidence="2">
    <location>
        <begin position="1"/>
        <end position="24"/>
    </location>
</feature>
<dbReference type="EMBL" id="JBHRVD010000001">
    <property type="protein sequence ID" value="MFC3321256.1"/>
    <property type="molecule type" value="Genomic_DNA"/>
</dbReference>
<name>A0ABV7MHC9_9HYPH</name>
<dbReference type="RefSeq" id="WP_378977469.1">
    <property type="nucleotide sequence ID" value="NZ_JBHRVD010000001.1"/>
</dbReference>
<gene>
    <name evidence="4" type="ORF">ACFOJ9_05590</name>
</gene>
<organism evidence="4 5">
    <name type="scientific">Mesorhizobium cantuariense</name>
    <dbReference type="NCBI Taxonomy" id="1300275"/>
    <lineage>
        <taxon>Bacteria</taxon>
        <taxon>Pseudomonadati</taxon>
        <taxon>Pseudomonadota</taxon>
        <taxon>Alphaproteobacteria</taxon>
        <taxon>Hyphomicrobiales</taxon>
        <taxon>Phyllobacteriaceae</taxon>
        <taxon>Mesorhizobium</taxon>
    </lineage>
</organism>
<dbReference type="PANTHER" id="PTHR35936:SF17">
    <property type="entry name" value="ARGININE-BINDING EXTRACELLULAR PROTEIN ARTP"/>
    <property type="match status" value="1"/>
</dbReference>
<keyword evidence="5" id="KW-1185">Reference proteome</keyword>
<evidence type="ECO:0000313" key="4">
    <source>
        <dbReference type="EMBL" id="MFC3321256.1"/>
    </source>
</evidence>
<proteinExistence type="predicted"/>
<feature type="domain" description="Solute-binding protein family 3/N-terminal" evidence="3">
    <location>
        <begin position="29"/>
        <end position="279"/>
    </location>
</feature>
<protein>
    <submittedName>
        <fullName evidence="4">Transporter substrate-binding domain-containing protein</fullName>
    </submittedName>
</protein>
<reference evidence="5" key="1">
    <citation type="journal article" date="2019" name="Int. J. Syst. Evol. Microbiol.">
        <title>The Global Catalogue of Microorganisms (GCM) 10K type strain sequencing project: providing services to taxonomists for standard genome sequencing and annotation.</title>
        <authorList>
            <consortium name="The Broad Institute Genomics Platform"/>
            <consortium name="The Broad Institute Genome Sequencing Center for Infectious Disease"/>
            <person name="Wu L."/>
            <person name="Ma J."/>
        </authorList>
    </citation>
    <scope>NUCLEOTIDE SEQUENCE [LARGE SCALE GENOMIC DNA]</scope>
    <source>
        <strain evidence="5">ICMP 19515</strain>
    </source>
</reference>
<dbReference type="Gene3D" id="3.40.190.10">
    <property type="entry name" value="Periplasmic binding protein-like II"/>
    <property type="match status" value="2"/>
</dbReference>